<dbReference type="InterPro" id="IPR008594">
    <property type="entry name" value="DcpS/DCS2"/>
</dbReference>
<reference evidence="1 2" key="1">
    <citation type="submission" date="2024-03" db="EMBL/GenBank/DDBJ databases">
        <title>Aureococcus anophagefferens CCMP1851 and Kratosvirus quantuckense: Draft genome of a second virus-susceptible host strain in the model system.</title>
        <authorList>
            <person name="Chase E."/>
            <person name="Truchon A.R."/>
            <person name="Schepens W."/>
            <person name="Wilhelm S.W."/>
        </authorList>
    </citation>
    <scope>NUCLEOTIDE SEQUENCE [LARGE SCALE GENOMIC DNA]</scope>
    <source>
        <strain evidence="1 2">CCMP1851</strain>
    </source>
</reference>
<dbReference type="PANTHER" id="PTHR12978:SF0">
    <property type="entry name" value="M7GPPPX DIPHOSPHATASE"/>
    <property type="match status" value="1"/>
</dbReference>
<dbReference type="Pfam" id="PF11969">
    <property type="entry name" value="DcpS_C"/>
    <property type="match status" value="1"/>
</dbReference>
<dbReference type="SUPFAM" id="SSF54197">
    <property type="entry name" value="HIT-like"/>
    <property type="match status" value="1"/>
</dbReference>
<accession>A0ABR1FW67</accession>
<dbReference type="PANTHER" id="PTHR12978">
    <property type="entry name" value="HISTIDINE TRIAD HIT PROTEIN MEMBER"/>
    <property type="match status" value="1"/>
</dbReference>
<gene>
    <name evidence="1" type="primary">DCPS</name>
    <name evidence="1" type="ORF">SO694_00119048</name>
</gene>
<evidence type="ECO:0000313" key="2">
    <source>
        <dbReference type="Proteomes" id="UP001363151"/>
    </source>
</evidence>
<organism evidence="1 2">
    <name type="scientific">Aureococcus anophagefferens</name>
    <name type="common">Harmful bloom alga</name>
    <dbReference type="NCBI Taxonomy" id="44056"/>
    <lineage>
        <taxon>Eukaryota</taxon>
        <taxon>Sar</taxon>
        <taxon>Stramenopiles</taxon>
        <taxon>Ochrophyta</taxon>
        <taxon>Pelagophyceae</taxon>
        <taxon>Pelagomonadales</taxon>
        <taxon>Pelagomonadaceae</taxon>
        <taxon>Aureococcus</taxon>
    </lineage>
</organism>
<dbReference type="Gene3D" id="3.30.428.10">
    <property type="entry name" value="HIT-like"/>
    <property type="match status" value="1"/>
</dbReference>
<comment type="caution">
    <text evidence="1">The sequence shown here is derived from an EMBL/GenBank/DDBJ whole genome shotgun (WGS) entry which is preliminary data.</text>
</comment>
<name>A0ABR1FW67_AURAN</name>
<dbReference type="InterPro" id="IPR036265">
    <property type="entry name" value="HIT-like_sf"/>
</dbReference>
<evidence type="ECO:0000313" key="1">
    <source>
        <dbReference type="EMBL" id="KAK7240045.1"/>
    </source>
</evidence>
<dbReference type="Proteomes" id="UP001363151">
    <property type="component" value="Unassembled WGS sequence"/>
</dbReference>
<dbReference type="EMBL" id="JBBJCI010000218">
    <property type="protein sequence ID" value="KAK7240045.1"/>
    <property type="molecule type" value="Genomic_DNA"/>
</dbReference>
<sequence>MSADERRVLDDLAPFAAKEVLAFGDGGRHAVVLGDVRGETALVQLTQRAEYDTKEALVAALPSLKLALTNYSGAEYSYYDAAAPSGAAFACEAIWPASERQVQRKRPAELVVYEETGEAYDRLVKPFAVAQAAKIGWIDAVCNLEHERERNLQDHEDFVVNVDTKWRTHGDFGDRAAWKGAPWTADLYLLAIAKDAAYASIRDLRGETGAGLVRAMRDALLAAARDYYGVPPSKLRVFFHYQPQFYRLHAHCTAAQHVTPGCECDRAHLLTTVAENLDLAPDYYARATLTYKLRVGEKLHGILVEGS</sequence>
<proteinExistence type="predicted"/>
<keyword evidence="2" id="KW-1185">Reference proteome</keyword>
<protein>
    <submittedName>
        <fullName evidence="1">M7G(5')pppN diphosphatase</fullName>
    </submittedName>
</protein>